<dbReference type="InParanoid" id="A0A423WJK5"/>
<reference evidence="2 3" key="1">
    <citation type="submission" date="2015-09" db="EMBL/GenBank/DDBJ databases">
        <title>Host preference determinants of Valsa canker pathogens revealed by comparative genomics.</title>
        <authorList>
            <person name="Yin Z."/>
            <person name="Huang L."/>
        </authorList>
    </citation>
    <scope>NUCLEOTIDE SEQUENCE [LARGE SCALE GENOMIC DNA]</scope>
    <source>
        <strain evidence="2 3">SXYLt</strain>
    </source>
</reference>
<dbReference type="PANTHER" id="PTHR40636">
    <property type="entry name" value="CSBD-LIKE DOMAIN-CONTAINING PROTEIN"/>
    <property type="match status" value="1"/>
</dbReference>
<proteinExistence type="predicted"/>
<keyword evidence="3" id="KW-1185">Reference proteome</keyword>
<gene>
    <name evidence="2" type="ORF">VPNG_07188</name>
</gene>
<dbReference type="AlphaFoldDB" id="A0A423WJK5"/>
<dbReference type="EMBL" id="LKEB01000049">
    <property type="protein sequence ID" value="ROW03579.1"/>
    <property type="molecule type" value="Genomic_DNA"/>
</dbReference>
<dbReference type="OrthoDB" id="2565331at2759"/>
<evidence type="ECO:0000256" key="1">
    <source>
        <dbReference type="SAM" id="MobiDB-lite"/>
    </source>
</evidence>
<evidence type="ECO:0000313" key="2">
    <source>
        <dbReference type="EMBL" id="ROW03579.1"/>
    </source>
</evidence>
<dbReference type="Proteomes" id="UP000285146">
    <property type="component" value="Unassembled WGS sequence"/>
</dbReference>
<dbReference type="STRING" id="1230097.A0A423WJK5"/>
<organism evidence="2 3">
    <name type="scientific">Cytospora leucostoma</name>
    <dbReference type="NCBI Taxonomy" id="1230097"/>
    <lineage>
        <taxon>Eukaryota</taxon>
        <taxon>Fungi</taxon>
        <taxon>Dikarya</taxon>
        <taxon>Ascomycota</taxon>
        <taxon>Pezizomycotina</taxon>
        <taxon>Sordariomycetes</taxon>
        <taxon>Sordariomycetidae</taxon>
        <taxon>Diaporthales</taxon>
        <taxon>Cytosporaceae</taxon>
        <taxon>Cytospora</taxon>
    </lineage>
</organism>
<protein>
    <recommendedName>
        <fullName evidence="4">CsbD-like domain-containing protein</fullName>
    </recommendedName>
</protein>
<name>A0A423WJK5_9PEZI</name>
<evidence type="ECO:0008006" key="4">
    <source>
        <dbReference type="Google" id="ProtNLM"/>
    </source>
</evidence>
<dbReference type="PANTHER" id="PTHR40636:SF1">
    <property type="entry name" value="CSBD-LIKE DOMAIN-CONTAINING PROTEIN"/>
    <property type="match status" value="1"/>
</dbReference>
<comment type="caution">
    <text evidence="2">The sequence shown here is derived from an EMBL/GenBank/DDBJ whole genome shotgun (WGS) entry which is preliminary data.</text>
</comment>
<feature type="region of interest" description="Disordered" evidence="1">
    <location>
        <begin position="1"/>
        <end position="21"/>
    </location>
</feature>
<feature type="region of interest" description="Disordered" evidence="1">
    <location>
        <begin position="45"/>
        <end position="100"/>
    </location>
</feature>
<accession>A0A423WJK5</accession>
<sequence>MSGLLGNDKKNQQGSGIADGATGVAKTGTGILGGTLSGVTNTVGGVVGGASRGVGETVNAATGDLGKPLGDGVANVGTSVEGAGNDVAKSARDAGQWKTN</sequence>
<evidence type="ECO:0000313" key="3">
    <source>
        <dbReference type="Proteomes" id="UP000285146"/>
    </source>
</evidence>